<dbReference type="GO" id="GO:0019783">
    <property type="term" value="F:ubiquitin-like protein peptidase activity"/>
    <property type="evidence" value="ECO:0007669"/>
    <property type="project" value="UniProtKB-ARBA"/>
</dbReference>
<dbReference type="GO" id="GO:0006508">
    <property type="term" value="P:proteolysis"/>
    <property type="evidence" value="ECO:0007669"/>
    <property type="project" value="UniProtKB-KW"/>
</dbReference>
<evidence type="ECO:0000313" key="8">
    <source>
        <dbReference type="RefSeq" id="XP_030976171.1"/>
    </source>
</evidence>
<organism evidence="7 8">
    <name type="scientific">Pyricularia grisea</name>
    <name type="common">Crabgrass-specific blast fungus</name>
    <name type="synonym">Magnaporthe grisea</name>
    <dbReference type="NCBI Taxonomy" id="148305"/>
    <lineage>
        <taxon>Eukaryota</taxon>
        <taxon>Fungi</taxon>
        <taxon>Dikarya</taxon>
        <taxon>Ascomycota</taxon>
        <taxon>Pezizomycotina</taxon>
        <taxon>Sordariomycetes</taxon>
        <taxon>Sordariomycetidae</taxon>
        <taxon>Magnaporthales</taxon>
        <taxon>Pyriculariaceae</taxon>
        <taxon>Pyricularia</taxon>
    </lineage>
</organism>
<reference evidence="8" key="1">
    <citation type="journal article" date="2019" name="Mol. Biol. Evol.">
        <title>Blast fungal genomes show frequent chromosomal changes, gene gains and losses, and effector gene turnover.</title>
        <authorList>
            <person name="Gomez Luciano L.B."/>
            <person name="Jason Tsai I."/>
            <person name="Chuma I."/>
            <person name="Tosa Y."/>
            <person name="Chen Y.H."/>
            <person name="Li J.Y."/>
            <person name="Li M.Y."/>
            <person name="Jade Lu M.Y."/>
            <person name="Nakayashiki H."/>
            <person name="Li W.H."/>
        </authorList>
    </citation>
    <scope>NUCLEOTIDE SEQUENCE</scope>
    <source>
        <strain evidence="8">NI907</strain>
    </source>
</reference>
<dbReference type="Gene3D" id="3.40.395.10">
    <property type="entry name" value="Adenoviral Proteinase, Chain A"/>
    <property type="match status" value="1"/>
</dbReference>
<dbReference type="InterPro" id="IPR003653">
    <property type="entry name" value="Peptidase_C48_C"/>
</dbReference>
<keyword evidence="3" id="KW-0378">Hydrolase</keyword>
<keyword evidence="7" id="KW-1185">Reference proteome</keyword>
<keyword evidence="4" id="KW-0788">Thiol protease</keyword>
<evidence type="ECO:0000256" key="5">
    <source>
        <dbReference type="SAM" id="MobiDB-lite"/>
    </source>
</evidence>
<dbReference type="GO" id="GO:0008234">
    <property type="term" value="F:cysteine-type peptidase activity"/>
    <property type="evidence" value="ECO:0007669"/>
    <property type="project" value="UniProtKB-KW"/>
</dbReference>
<feature type="region of interest" description="Disordered" evidence="5">
    <location>
        <begin position="71"/>
        <end position="94"/>
    </location>
</feature>
<feature type="domain" description="Ubiquitin-like protease family profile" evidence="6">
    <location>
        <begin position="207"/>
        <end position="371"/>
    </location>
</feature>
<evidence type="ECO:0000256" key="1">
    <source>
        <dbReference type="ARBA" id="ARBA00005234"/>
    </source>
</evidence>
<accession>A0A6P8AMR0</accession>
<reference evidence="8" key="3">
    <citation type="submission" date="2025-08" db="UniProtKB">
        <authorList>
            <consortium name="RefSeq"/>
        </authorList>
    </citation>
    <scope>IDENTIFICATION</scope>
    <source>
        <strain evidence="8">NI907</strain>
    </source>
</reference>
<feature type="region of interest" description="Disordered" evidence="5">
    <location>
        <begin position="184"/>
        <end position="222"/>
    </location>
</feature>
<proteinExistence type="inferred from homology"/>
<gene>
    <name evidence="8" type="ORF">PgNI_12276</name>
</gene>
<dbReference type="Pfam" id="PF02902">
    <property type="entry name" value="Peptidase_C48"/>
    <property type="match status" value="1"/>
</dbReference>
<dbReference type="GO" id="GO:0016926">
    <property type="term" value="P:protein desumoylation"/>
    <property type="evidence" value="ECO:0007669"/>
    <property type="project" value="UniProtKB-ARBA"/>
</dbReference>
<name>A0A6P8AMR0_PYRGI</name>
<dbReference type="PANTHER" id="PTHR46915:SF2">
    <property type="entry name" value="UBIQUITIN-LIKE PROTEASE 4"/>
    <property type="match status" value="1"/>
</dbReference>
<evidence type="ECO:0000256" key="3">
    <source>
        <dbReference type="ARBA" id="ARBA00022801"/>
    </source>
</evidence>
<evidence type="ECO:0000313" key="7">
    <source>
        <dbReference type="Proteomes" id="UP000515153"/>
    </source>
</evidence>
<sequence>MKHGQSLSSVKHILGGNGIGGDGLCASLNEDTIALTVCQLPPLPSPPVTLRNAWSEVISIQSLITQESITSGRKRQPMVDQPVALPPTLTSNDKRGIHRAVDGLPRAAVVSHGLAKKITRQCSPVIFTPASEISDFENDENQKAGCAFTLSGANFSAVQSSDLRVPPASTDIHGVTGTLLDANPTAAPPFAAKSPNRSAAKRPSSGLSSPLPKRRSINPSKDEIRLGDKDINIYMRRLAEQHAICFCNSFFLFQYGTNKNKWKAEVGNPLESDFVFMPVHDSVIEHWYLLVMYKSPKNDDPHSTDKIVCFLDSLGGSPSLEERHQVVLSKWLEYLEDCQETATVGYTRVKVPQQTNEFDCGVYVLAFAQKFAENAKEFAADNRLDWEVDASEFRKTIQCVLDTYNPSTNGWAPIFKKLNFRPDNDRESESTAEPGSIGEKGFLHWKNDVAASTADCLAGALPTAQGILAIGSILLAEKLQRILKDWFNCDGP</sequence>
<evidence type="ECO:0000259" key="6">
    <source>
        <dbReference type="PROSITE" id="PS50600"/>
    </source>
</evidence>
<protein>
    <recommendedName>
        <fullName evidence="6">Ubiquitin-like protease family profile domain-containing protein</fullName>
    </recommendedName>
</protein>
<dbReference type="RefSeq" id="XP_030976171.1">
    <property type="nucleotide sequence ID" value="XM_031132230.1"/>
</dbReference>
<reference evidence="8" key="2">
    <citation type="submission" date="2019-10" db="EMBL/GenBank/DDBJ databases">
        <authorList>
            <consortium name="NCBI Genome Project"/>
        </authorList>
    </citation>
    <scope>NUCLEOTIDE SEQUENCE</scope>
    <source>
        <strain evidence="8">NI907</strain>
    </source>
</reference>
<dbReference type="KEGG" id="pgri:PgNI_12276"/>
<dbReference type="InterPro" id="IPR038765">
    <property type="entry name" value="Papain-like_cys_pep_sf"/>
</dbReference>
<dbReference type="SUPFAM" id="SSF54001">
    <property type="entry name" value="Cysteine proteinases"/>
    <property type="match status" value="1"/>
</dbReference>
<comment type="similarity">
    <text evidence="1">Belongs to the peptidase C48 family.</text>
</comment>
<evidence type="ECO:0000256" key="2">
    <source>
        <dbReference type="ARBA" id="ARBA00022670"/>
    </source>
</evidence>
<keyword evidence="2" id="KW-0645">Protease</keyword>
<dbReference type="PANTHER" id="PTHR46915">
    <property type="entry name" value="UBIQUITIN-LIKE PROTEASE 4-RELATED"/>
    <property type="match status" value="1"/>
</dbReference>
<dbReference type="Proteomes" id="UP000515153">
    <property type="component" value="Unplaced"/>
</dbReference>
<evidence type="ECO:0000256" key="4">
    <source>
        <dbReference type="ARBA" id="ARBA00022807"/>
    </source>
</evidence>
<dbReference type="GeneID" id="41967135"/>
<dbReference type="PROSITE" id="PS50600">
    <property type="entry name" value="ULP_PROTEASE"/>
    <property type="match status" value="1"/>
</dbReference>
<dbReference type="AlphaFoldDB" id="A0A6P8AMR0"/>